<gene>
    <name evidence="1" type="ORF">AVDCRST_MAG65-28</name>
</gene>
<sequence>SAASHLVVDGEVAHLRDAVGALERCPYPVAA</sequence>
<organism evidence="1">
    <name type="scientific">uncultured Solirubrobacteraceae bacterium</name>
    <dbReference type="NCBI Taxonomy" id="1162706"/>
    <lineage>
        <taxon>Bacteria</taxon>
        <taxon>Bacillati</taxon>
        <taxon>Actinomycetota</taxon>
        <taxon>Thermoleophilia</taxon>
        <taxon>Solirubrobacterales</taxon>
        <taxon>Solirubrobacteraceae</taxon>
        <taxon>environmental samples</taxon>
    </lineage>
</organism>
<dbReference type="AlphaFoldDB" id="A0A6J4R466"/>
<feature type="non-terminal residue" evidence="1">
    <location>
        <position position="1"/>
    </location>
</feature>
<evidence type="ECO:0000313" key="1">
    <source>
        <dbReference type="EMBL" id="CAA9463629.1"/>
    </source>
</evidence>
<accession>A0A6J4R466</accession>
<name>A0A6J4R466_9ACTN</name>
<proteinExistence type="predicted"/>
<reference evidence="1" key="1">
    <citation type="submission" date="2020-02" db="EMBL/GenBank/DDBJ databases">
        <authorList>
            <person name="Meier V. D."/>
        </authorList>
    </citation>
    <scope>NUCLEOTIDE SEQUENCE</scope>
    <source>
        <strain evidence="1">AVDCRST_MAG65</strain>
    </source>
</reference>
<protein>
    <submittedName>
        <fullName evidence="1">Uncharacterized protein</fullName>
    </submittedName>
</protein>
<dbReference type="EMBL" id="CADCVL010000005">
    <property type="protein sequence ID" value="CAA9463629.1"/>
    <property type="molecule type" value="Genomic_DNA"/>
</dbReference>